<feature type="region of interest" description="Disordered" evidence="1">
    <location>
        <begin position="143"/>
        <end position="199"/>
    </location>
</feature>
<evidence type="ECO:0000256" key="1">
    <source>
        <dbReference type="SAM" id="MobiDB-lite"/>
    </source>
</evidence>
<keyword evidence="2" id="KW-0472">Membrane</keyword>
<dbReference type="InterPro" id="IPR050400">
    <property type="entry name" value="Bact_Cytoskel_RodZ"/>
</dbReference>
<dbReference type="SUPFAM" id="SSF47413">
    <property type="entry name" value="lambda repressor-like DNA-binding domains"/>
    <property type="match status" value="1"/>
</dbReference>
<feature type="compositionally biased region" description="Basic and acidic residues" evidence="1">
    <location>
        <begin position="158"/>
        <end position="199"/>
    </location>
</feature>
<feature type="transmembrane region" description="Helical" evidence="2">
    <location>
        <begin position="114"/>
        <end position="135"/>
    </location>
</feature>
<keyword evidence="2" id="KW-1133">Transmembrane helix</keyword>
<dbReference type="Proteomes" id="UP000050828">
    <property type="component" value="Unassembled WGS sequence"/>
</dbReference>
<gene>
    <name evidence="4" type="ORF">FC08_GL001522</name>
</gene>
<dbReference type="Pfam" id="PF13413">
    <property type="entry name" value="HTH_25"/>
    <property type="match status" value="1"/>
</dbReference>
<dbReference type="EMBL" id="AZDL01000007">
    <property type="protein sequence ID" value="KRK93156.1"/>
    <property type="molecule type" value="Genomic_DNA"/>
</dbReference>
<name>A0AAJ0PCT8_LATCU</name>
<dbReference type="InterPro" id="IPR025194">
    <property type="entry name" value="RodZ-like_C"/>
</dbReference>
<dbReference type="PANTHER" id="PTHR34475">
    <property type="match status" value="1"/>
</dbReference>
<protein>
    <recommendedName>
        <fullName evidence="3">Cytoskeleton protein RodZ-like C-terminal domain-containing protein</fullName>
    </recommendedName>
</protein>
<organism evidence="4 5">
    <name type="scientific">Latilactobacillus curvatus JCM 1096 = DSM 20019</name>
    <dbReference type="NCBI Taxonomy" id="1293592"/>
    <lineage>
        <taxon>Bacteria</taxon>
        <taxon>Bacillati</taxon>
        <taxon>Bacillota</taxon>
        <taxon>Bacilli</taxon>
        <taxon>Lactobacillales</taxon>
        <taxon>Lactobacillaceae</taxon>
        <taxon>Latilactobacillus</taxon>
    </lineage>
</organism>
<dbReference type="AlphaFoldDB" id="A0AAJ0PCT8"/>
<dbReference type="CDD" id="cd00093">
    <property type="entry name" value="HTH_XRE"/>
    <property type="match status" value="1"/>
</dbReference>
<feature type="region of interest" description="Disordered" evidence="1">
    <location>
        <begin position="85"/>
        <end position="106"/>
    </location>
</feature>
<proteinExistence type="predicted"/>
<dbReference type="PANTHER" id="PTHR34475:SF1">
    <property type="entry name" value="CYTOSKELETON PROTEIN RODZ"/>
    <property type="match status" value="1"/>
</dbReference>
<sequence length="311" mass="34087">MELIMNEIGQKLREARIEKGYTLDDLQQITKIQKRYLIAIEEGNFDALPGSFYVRAFIKQYAQTVGLDNDALLAEYQDAVPDTKPEEYVEKSVENQTRLTRETTDSKWSKWRNLVPQITIVAIVVIIIGVVYGIALSNRGKDRETLNETSSSVTVSGDKPDPKKDSSSEDKSAESSKKAASESKAQEASKKAAEDKAKKQELTAKMTSINGSQQAFEIKNLPAKANQITFSADKSAAWVSLTANGQQIWQGSVAVGAEQTAELPEGVTQFSIQTGNAPATKMKINGTDINLSPNNEATFVRTINFTATLAK</sequence>
<dbReference type="Gene3D" id="1.10.260.40">
    <property type="entry name" value="lambda repressor-like DNA-binding domains"/>
    <property type="match status" value="1"/>
</dbReference>
<dbReference type="InterPro" id="IPR010982">
    <property type="entry name" value="Lambda_DNA-bd_dom_sf"/>
</dbReference>
<accession>A0AAJ0PCT8</accession>
<keyword evidence="2" id="KW-0812">Transmembrane</keyword>
<evidence type="ECO:0000313" key="5">
    <source>
        <dbReference type="Proteomes" id="UP000050828"/>
    </source>
</evidence>
<comment type="caution">
    <text evidence="4">The sequence shown here is derived from an EMBL/GenBank/DDBJ whole genome shotgun (WGS) entry which is preliminary data.</text>
</comment>
<evidence type="ECO:0000256" key="2">
    <source>
        <dbReference type="SAM" id="Phobius"/>
    </source>
</evidence>
<dbReference type="InterPro" id="IPR001387">
    <property type="entry name" value="Cro/C1-type_HTH"/>
</dbReference>
<evidence type="ECO:0000259" key="3">
    <source>
        <dbReference type="Pfam" id="PF13464"/>
    </source>
</evidence>
<dbReference type="GO" id="GO:0003677">
    <property type="term" value="F:DNA binding"/>
    <property type="evidence" value="ECO:0007669"/>
    <property type="project" value="InterPro"/>
</dbReference>
<reference evidence="4 5" key="1">
    <citation type="journal article" date="2015" name="Genome Announc.">
        <title>Expanding the biotechnology potential of lactobacilli through comparative genomics of 213 strains and associated genera.</title>
        <authorList>
            <person name="Sun Z."/>
            <person name="Harris H.M."/>
            <person name="McCann A."/>
            <person name="Guo C."/>
            <person name="Argimon S."/>
            <person name="Zhang W."/>
            <person name="Yang X."/>
            <person name="Jeffery I.B."/>
            <person name="Cooney J.C."/>
            <person name="Kagawa T.F."/>
            <person name="Liu W."/>
            <person name="Song Y."/>
            <person name="Salvetti E."/>
            <person name="Wrobel A."/>
            <person name="Rasinkangas P."/>
            <person name="Parkhill J."/>
            <person name="Rea M.C."/>
            <person name="O'Sullivan O."/>
            <person name="Ritari J."/>
            <person name="Douillard F.P."/>
            <person name="Paul Ross R."/>
            <person name="Yang R."/>
            <person name="Briner A.E."/>
            <person name="Felis G.E."/>
            <person name="de Vos W.M."/>
            <person name="Barrangou R."/>
            <person name="Klaenhammer T.R."/>
            <person name="Caufield P.W."/>
            <person name="Cui Y."/>
            <person name="Zhang H."/>
            <person name="O'Toole P.W."/>
        </authorList>
    </citation>
    <scope>NUCLEOTIDE SEQUENCE [LARGE SCALE GENOMIC DNA]</scope>
    <source>
        <strain evidence="4 5">DSM 20019</strain>
    </source>
</reference>
<evidence type="ECO:0000313" key="4">
    <source>
        <dbReference type="EMBL" id="KRK93156.1"/>
    </source>
</evidence>
<feature type="domain" description="Cytoskeleton protein RodZ-like C-terminal" evidence="3">
    <location>
        <begin position="235"/>
        <end position="298"/>
    </location>
</feature>
<dbReference type="Pfam" id="PF13464">
    <property type="entry name" value="RodZ_C"/>
    <property type="match status" value="1"/>
</dbReference>